<keyword evidence="2" id="KW-0808">Transferase</keyword>
<feature type="domain" description="DNA-directed DNA polymerase family B multifunctional" evidence="7">
    <location>
        <begin position="154"/>
        <end position="230"/>
    </location>
</feature>
<evidence type="ECO:0000256" key="3">
    <source>
        <dbReference type="ARBA" id="ARBA00022695"/>
    </source>
</evidence>
<sequence>MTYNLSPEKMVSTLSEVDKLKRENKVLHSIEFKYGGKPVRAWTIRHGNKSDQEGLFTKILKNLLNIRNELKAQLKVLRKKKEYMGKVKSKMDSTGGSFLVVDAIKDVLSSVKNTERHAEMTKILSPFIVPEERSDGADLSYDDFMKEYSSICFEYNSLNSKQKAIKLYMNSFYGVTGQSDSPFYTLALAGGVTSAGRENIKLVAEFVKKKGFGIKYGDTDSLYLTCPDSCYEKCDLAYNGGKGTISKLEYWTEMAKNQIGLSRNGL</sequence>
<dbReference type="PROSITE" id="PS00116">
    <property type="entry name" value="DNA_POLYMERASE_B"/>
    <property type="match status" value="1"/>
</dbReference>
<dbReference type="InterPro" id="IPR050240">
    <property type="entry name" value="DNA_pol_type-B"/>
</dbReference>
<dbReference type="InterPro" id="IPR023211">
    <property type="entry name" value="DNA_pol_palm_dom_sf"/>
</dbReference>
<keyword evidence="4" id="KW-0239">DNA-directed DNA polymerase</keyword>
<keyword evidence="5" id="KW-0238">DNA-binding</keyword>
<dbReference type="GO" id="GO:0003677">
    <property type="term" value="F:DNA binding"/>
    <property type="evidence" value="ECO:0007669"/>
    <property type="project" value="UniProtKB-KW"/>
</dbReference>
<dbReference type="GO" id="GO:0006261">
    <property type="term" value="P:DNA-templated DNA replication"/>
    <property type="evidence" value="ECO:0007669"/>
    <property type="project" value="TreeGrafter"/>
</dbReference>
<dbReference type="Pfam" id="PF00136">
    <property type="entry name" value="DNA_pol_B"/>
    <property type="match status" value="1"/>
</dbReference>
<evidence type="ECO:0000259" key="7">
    <source>
        <dbReference type="Pfam" id="PF00136"/>
    </source>
</evidence>
<evidence type="ECO:0000256" key="6">
    <source>
        <dbReference type="ARBA" id="ARBA00049244"/>
    </source>
</evidence>
<name>U9T2U8_RHIID</name>
<organism evidence="8">
    <name type="scientific">Rhizophagus irregularis (strain DAOM 181602 / DAOM 197198 / MUCL 43194)</name>
    <name type="common">Arbuscular mycorrhizal fungus</name>
    <name type="synonym">Glomus intraradices</name>
    <dbReference type="NCBI Taxonomy" id="747089"/>
    <lineage>
        <taxon>Eukaryota</taxon>
        <taxon>Fungi</taxon>
        <taxon>Fungi incertae sedis</taxon>
        <taxon>Mucoromycota</taxon>
        <taxon>Glomeromycotina</taxon>
        <taxon>Glomeromycetes</taxon>
        <taxon>Glomerales</taxon>
        <taxon>Glomeraceae</taxon>
        <taxon>Rhizophagus</taxon>
    </lineage>
</organism>
<dbReference type="PANTHER" id="PTHR10322:SF23">
    <property type="entry name" value="DNA POLYMERASE DELTA CATALYTIC SUBUNIT"/>
    <property type="match status" value="1"/>
</dbReference>
<evidence type="ECO:0000256" key="1">
    <source>
        <dbReference type="ARBA" id="ARBA00012417"/>
    </source>
</evidence>
<comment type="catalytic activity">
    <reaction evidence="6">
        <text>DNA(n) + a 2'-deoxyribonucleoside 5'-triphosphate = DNA(n+1) + diphosphate</text>
        <dbReference type="Rhea" id="RHEA:22508"/>
        <dbReference type="Rhea" id="RHEA-COMP:17339"/>
        <dbReference type="Rhea" id="RHEA-COMP:17340"/>
        <dbReference type="ChEBI" id="CHEBI:33019"/>
        <dbReference type="ChEBI" id="CHEBI:61560"/>
        <dbReference type="ChEBI" id="CHEBI:173112"/>
        <dbReference type="EC" id="2.7.7.7"/>
    </reaction>
</comment>
<dbReference type="AlphaFoldDB" id="U9T2U8"/>
<dbReference type="EMBL" id="KI295680">
    <property type="protein sequence ID" value="ESA02484.1"/>
    <property type="molecule type" value="Genomic_DNA"/>
</dbReference>
<dbReference type="GO" id="GO:0003887">
    <property type="term" value="F:DNA-directed DNA polymerase activity"/>
    <property type="evidence" value="ECO:0007669"/>
    <property type="project" value="UniProtKB-KW"/>
</dbReference>
<proteinExistence type="predicted"/>
<dbReference type="HOGENOM" id="CLU_1046424_0_0_1"/>
<dbReference type="GO" id="GO:0000166">
    <property type="term" value="F:nucleotide binding"/>
    <property type="evidence" value="ECO:0007669"/>
    <property type="project" value="InterPro"/>
</dbReference>
<dbReference type="InterPro" id="IPR006134">
    <property type="entry name" value="DNA-dir_DNA_pol_B_multi_dom"/>
</dbReference>
<evidence type="ECO:0000256" key="5">
    <source>
        <dbReference type="ARBA" id="ARBA00023125"/>
    </source>
</evidence>
<dbReference type="InterPro" id="IPR043502">
    <property type="entry name" value="DNA/RNA_pol_sf"/>
</dbReference>
<accession>U9T2U8</accession>
<dbReference type="InterPro" id="IPR017964">
    <property type="entry name" value="DNA-dir_DNA_pol_B_CS"/>
</dbReference>
<dbReference type="PANTHER" id="PTHR10322">
    <property type="entry name" value="DNA POLYMERASE CATALYTIC SUBUNIT"/>
    <property type="match status" value="1"/>
</dbReference>
<reference evidence="8" key="1">
    <citation type="submission" date="2013-07" db="EMBL/GenBank/DDBJ databases">
        <title>The genome of an arbuscular mycorrhizal fungus provides insights into the evolution of the oldest plant symbiosis.</title>
        <authorList>
            <consortium name="DOE Joint Genome Institute"/>
            <person name="Tisserant E."/>
            <person name="Malbreil M."/>
            <person name="Kuo A."/>
            <person name="Kohler A."/>
            <person name="Symeonidi A."/>
            <person name="Balestrini R."/>
            <person name="Charron P."/>
            <person name="Duensing N."/>
            <person name="Frei-dit-Frey N."/>
            <person name="Gianinazzi-Pearson V."/>
            <person name="Gilbert B."/>
            <person name="Handa Y."/>
            <person name="Hijri M."/>
            <person name="Kaul R."/>
            <person name="Kawaguchi M."/>
            <person name="Krajinski F."/>
            <person name="Lammers P."/>
            <person name="Lapierre D."/>
            <person name="Masclaux F.G."/>
            <person name="Murat C."/>
            <person name="Morin E."/>
            <person name="Ndikumana S."/>
            <person name="Pagni M."/>
            <person name="Petitpierre D."/>
            <person name="Requena N."/>
            <person name="Rosikiewicz P."/>
            <person name="Riley R."/>
            <person name="Saito K."/>
            <person name="San Clemente H."/>
            <person name="Shapiro H."/>
            <person name="van Tuinen D."/>
            <person name="Becard G."/>
            <person name="Bonfante P."/>
            <person name="Paszkowski U."/>
            <person name="Shachar-Hill Y."/>
            <person name="Young J.P."/>
            <person name="Sanders I.R."/>
            <person name="Henrissat B."/>
            <person name="Rensing S.A."/>
            <person name="Grigoriev I.V."/>
            <person name="Corradi N."/>
            <person name="Roux C."/>
            <person name="Martin F."/>
        </authorList>
    </citation>
    <scope>NUCLEOTIDE SEQUENCE</scope>
    <source>
        <strain evidence="8">DAOM 197198</strain>
    </source>
</reference>
<gene>
    <name evidence="8" type="ORF">GLOINDRAFT_6472</name>
</gene>
<evidence type="ECO:0000256" key="2">
    <source>
        <dbReference type="ARBA" id="ARBA00022679"/>
    </source>
</evidence>
<dbReference type="SUPFAM" id="SSF56672">
    <property type="entry name" value="DNA/RNA polymerases"/>
    <property type="match status" value="1"/>
</dbReference>
<protein>
    <recommendedName>
        <fullName evidence="1">DNA-directed DNA polymerase</fullName>
        <ecNumber evidence="1">2.7.7.7</ecNumber>
    </recommendedName>
</protein>
<evidence type="ECO:0000313" key="8">
    <source>
        <dbReference type="EMBL" id="ESA02484.1"/>
    </source>
</evidence>
<dbReference type="EC" id="2.7.7.7" evidence="1"/>
<keyword evidence="3" id="KW-0548">Nucleotidyltransferase</keyword>
<dbReference type="Gene3D" id="3.90.1600.10">
    <property type="entry name" value="Palm domain of DNA polymerase"/>
    <property type="match status" value="1"/>
</dbReference>
<evidence type="ECO:0000256" key="4">
    <source>
        <dbReference type="ARBA" id="ARBA00022932"/>
    </source>
</evidence>